<evidence type="ECO:0000256" key="4">
    <source>
        <dbReference type="ARBA" id="ARBA00022722"/>
    </source>
</evidence>
<sequence>MQGVKQPPMTRLLAVIQFYATGNFQIFTGDSHGVSQPTMCRLVKEVSKALAQAHVNYVKFPEQLAPTKVAFQGIGNFPGVVGCVDCTHVPIQLPSVENGENFRNRKGTFSLNVQVIGGPNLEIWDVVSGWPGSVHDSRIFTNSRVCHRFERGEVRGILLGDSGYAQNTFLYTPLLNPTTPQEQRYNKAHIKTRNSVERLFGIWKRRFACLRRKLANSPVTCTHIVTACAVLHNIAVQTRQELPAEDEVEEEVEEDVVVNDGVGRNGAGAVIRRAFINEHFA</sequence>
<comment type="subcellular location">
    <subcellularLocation>
        <location evidence="2">Nucleus</location>
    </subcellularLocation>
</comment>
<dbReference type="PANTHER" id="PTHR22930">
    <property type="match status" value="1"/>
</dbReference>
<keyword evidence="6" id="KW-0378">Hydrolase</keyword>
<evidence type="ECO:0000259" key="8">
    <source>
        <dbReference type="Pfam" id="PF13359"/>
    </source>
</evidence>
<evidence type="ECO:0000256" key="1">
    <source>
        <dbReference type="ARBA" id="ARBA00001968"/>
    </source>
</evidence>
<keyword evidence="5" id="KW-0479">Metal-binding</keyword>
<keyword evidence="7" id="KW-0539">Nucleus</keyword>
<comment type="cofactor">
    <cofactor evidence="1">
        <name>a divalent metal cation</name>
        <dbReference type="ChEBI" id="CHEBI:60240"/>
    </cofactor>
</comment>
<feature type="domain" description="DDE Tnp4" evidence="8">
    <location>
        <begin position="84"/>
        <end position="233"/>
    </location>
</feature>
<dbReference type="RefSeq" id="XP_008473268.2">
    <property type="nucleotide sequence ID" value="XM_008475046.3"/>
</dbReference>
<evidence type="ECO:0000256" key="7">
    <source>
        <dbReference type="ARBA" id="ARBA00023242"/>
    </source>
</evidence>
<dbReference type="AlphaFoldDB" id="A0A1S3D2Y8"/>
<dbReference type="KEGG" id="dci:103507593"/>
<evidence type="ECO:0000256" key="3">
    <source>
        <dbReference type="ARBA" id="ARBA00006958"/>
    </source>
</evidence>
<accession>A0A1S3D2Y8</accession>
<dbReference type="Proteomes" id="UP000079169">
    <property type="component" value="Unplaced"/>
</dbReference>
<comment type="similarity">
    <text evidence="3">Belongs to the HARBI1 family.</text>
</comment>
<dbReference type="KEGG" id="dci:103510393"/>
<reference evidence="10 11" key="1">
    <citation type="submission" date="2025-04" db="UniProtKB">
        <authorList>
            <consortium name="RefSeq"/>
        </authorList>
    </citation>
    <scope>IDENTIFICATION</scope>
</reference>
<evidence type="ECO:0000313" key="11">
    <source>
        <dbReference type="RefSeq" id="XP_008473268.2"/>
    </source>
</evidence>
<dbReference type="GeneID" id="103510393"/>
<protein>
    <submittedName>
        <fullName evidence="10 11">Nuclease HARBI1</fullName>
    </submittedName>
</protein>
<dbReference type="InterPro" id="IPR045249">
    <property type="entry name" value="HARBI1-like"/>
</dbReference>
<keyword evidence="9" id="KW-1185">Reference proteome</keyword>
<dbReference type="Pfam" id="PF13359">
    <property type="entry name" value="DDE_Tnp_4"/>
    <property type="match status" value="1"/>
</dbReference>
<organism evidence="9 11">
    <name type="scientific">Diaphorina citri</name>
    <name type="common">Asian citrus psyllid</name>
    <dbReference type="NCBI Taxonomy" id="121845"/>
    <lineage>
        <taxon>Eukaryota</taxon>
        <taxon>Metazoa</taxon>
        <taxon>Ecdysozoa</taxon>
        <taxon>Arthropoda</taxon>
        <taxon>Hexapoda</taxon>
        <taxon>Insecta</taxon>
        <taxon>Pterygota</taxon>
        <taxon>Neoptera</taxon>
        <taxon>Paraneoptera</taxon>
        <taxon>Hemiptera</taxon>
        <taxon>Sternorrhyncha</taxon>
        <taxon>Psylloidea</taxon>
        <taxon>Psyllidae</taxon>
        <taxon>Diaphorininae</taxon>
        <taxon>Diaphorina</taxon>
    </lineage>
</organism>
<keyword evidence="4" id="KW-0540">Nuclease</keyword>
<dbReference type="PANTHER" id="PTHR22930:SF286">
    <property type="entry name" value="NUCLEASE HARBI1"/>
    <property type="match status" value="1"/>
</dbReference>
<dbReference type="InterPro" id="IPR027806">
    <property type="entry name" value="HARBI1_dom"/>
</dbReference>
<proteinExistence type="inferred from homology"/>
<gene>
    <name evidence="11" type="primary">LOC103510393</name>
    <name evidence="10" type="synonym">LOC103507593</name>
</gene>
<dbReference type="GO" id="GO:0005634">
    <property type="term" value="C:nucleus"/>
    <property type="evidence" value="ECO:0007669"/>
    <property type="project" value="UniProtKB-SubCell"/>
</dbReference>
<dbReference type="GO" id="GO:0046872">
    <property type="term" value="F:metal ion binding"/>
    <property type="evidence" value="ECO:0007669"/>
    <property type="project" value="UniProtKB-KW"/>
</dbReference>
<evidence type="ECO:0000256" key="6">
    <source>
        <dbReference type="ARBA" id="ARBA00022801"/>
    </source>
</evidence>
<evidence type="ECO:0000256" key="2">
    <source>
        <dbReference type="ARBA" id="ARBA00004123"/>
    </source>
</evidence>
<dbReference type="OMA" id="ECTHIRI"/>
<dbReference type="GO" id="GO:0016787">
    <property type="term" value="F:hydrolase activity"/>
    <property type="evidence" value="ECO:0007669"/>
    <property type="project" value="UniProtKB-KW"/>
</dbReference>
<dbReference type="GO" id="GO:0004518">
    <property type="term" value="F:nuclease activity"/>
    <property type="evidence" value="ECO:0007669"/>
    <property type="project" value="UniProtKB-KW"/>
</dbReference>
<dbReference type="PaxDb" id="121845-A0A1S3D2Y8"/>
<name>A0A1S3D2Y8_DIACI</name>
<dbReference type="RefSeq" id="XP_008470306.2">
    <property type="nucleotide sequence ID" value="XM_008472084.3"/>
</dbReference>
<evidence type="ECO:0000313" key="9">
    <source>
        <dbReference type="Proteomes" id="UP000079169"/>
    </source>
</evidence>
<evidence type="ECO:0000313" key="10">
    <source>
        <dbReference type="RefSeq" id="XP_008470306.2"/>
    </source>
</evidence>
<evidence type="ECO:0000256" key="5">
    <source>
        <dbReference type="ARBA" id="ARBA00022723"/>
    </source>
</evidence>
<dbReference type="STRING" id="121845.A0A1S3D2Y8"/>
<dbReference type="GeneID" id="103507593"/>